<proteinExistence type="predicted"/>
<comment type="caution">
    <text evidence="1">The sequence shown here is derived from an EMBL/GenBank/DDBJ whole genome shotgun (WGS) entry which is preliminary data.</text>
</comment>
<dbReference type="EMBL" id="JBAHYK010003215">
    <property type="protein sequence ID" value="KAL0563774.1"/>
    <property type="molecule type" value="Genomic_DNA"/>
</dbReference>
<gene>
    <name evidence="1" type="ORF">V5O48_018290</name>
</gene>
<evidence type="ECO:0000313" key="1">
    <source>
        <dbReference type="EMBL" id="KAL0563774.1"/>
    </source>
</evidence>
<accession>A0ABR3ELL5</accession>
<dbReference type="Proteomes" id="UP001465976">
    <property type="component" value="Unassembled WGS sequence"/>
</dbReference>
<organism evidence="1 2">
    <name type="scientific">Marasmius crinis-equi</name>
    <dbReference type="NCBI Taxonomy" id="585013"/>
    <lineage>
        <taxon>Eukaryota</taxon>
        <taxon>Fungi</taxon>
        <taxon>Dikarya</taxon>
        <taxon>Basidiomycota</taxon>
        <taxon>Agaricomycotina</taxon>
        <taxon>Agaricomycetes</taxon>
        <taxon>Agaricomycetidae</taxon>
        <taxon>Agaricales</taxon>
        <taxon>Marasmiineae</taxon>
        <taxon>Marasmiaceae</taxon>
        <taxon>Marasmius</taxon>
    </lineage>
</organism>
<evidence type="ECO:0000313" key="2">
    <source>
        <dbReference type="Proteomes" id="UP001465976"/>
    </source>
</evidence>
<reference evidence="1 2" key="1">
    <citation type="submission" date="2024-02" db="EMBL/GenBank/DDBJ databases">
        <title>A draft genome for the cacao thread blight pathogen Marasmius crinis-equi.</title>
        <authorList>
            <person name="Cohen S.P."/>
            <person name="Baruah I.K."/>
            <person name="Amoako-Attah I."/>
            <person name="Bukari Y."/>
            <person name="Meinhardt L.W."/>
            <person name="Bailey B.A."/>
        </authorList>
    </citation>
    <scope>NUCLEOTIDE SEQUENCE [LARGE SCALE GENOMIC DNA]</scope>
    <source>
        <strain evidence="1 2">GH-76</strain>
    </source>
</reference>
<name>A0ABR3ELL5_9AGAR</name>
<protein>
    <submittedName>
        <fullName evidence="1">Uncharacterized protein</fullName>
    </submittedName>
</protein>
<keyword evidence="2" id="KW-1185">Reference proteome</keyword>
<sequence length="288" mass="32190">MQGPLIMPANFMATTVPTVPEHLADLHKEVYCSPQDWVLPANIPARRIMCLACICVNAPDSNAFAVLLFQHFILSQHSSSYARCLAQLNPAQAFLYKPTSLLYKKVFPPFNSAYLQLSLTNKVTYLLDNAWHENKEAYVALYLQYFILSNYKDLFFADQVARLDPKQYFIYLGHSNPNDLIDADWFSTHVQEHANVIAKIRILSVEVACLPGAPQAWCNAVFGARAVFTPCEARAAYLFIYSLCQSIPIIPIPPTQSGHEDDSEGSANYTALKLSPYVDSLNLSAESS</sequence>